<dbReference type="EMBL" id="WKLT01000009">
    <property type="protein sequence ID" value="MRY58492.1"/>
    <property type="molecule type" value="Genomic_DNA"/>
</dbReference>
<sequence>MRKLINYKLLFLSPFFLAACSNEDNIPSILPSNQPDAVELGITAGVTLTKSVINSGTQANASKDDVMKSVAVYARLKGTVVSGEDPYTNAKSNNYALYTYSTTGTAGWKSGENKKIYLTSEVAKIYAYYPAYQPGTNQELATTTALVLSDNTATDNSTIPVTVFAGTTDDAHRDYPSTLIDNSETTNTNKAKINSAKGEIDYMWADQGSSETNWITASNTKKETSIDASVDLTMKHALTLVSFRIYNDGTYKNKGVLSKIQLKDVPNQKVSGNSNPLATMNIDKGTLANNSSLTTGSYIREFATGATYTLKKKGDSGLSDDNAAKGASYRFSILALPITNQALNNTKAIFTIDGADYEVALADNATGVTWEQGKENIYTVKLSGKELSIGTVTVAAWGTVTGNDDLKVN</sequence>
<dbReference type="PROSITE" id="PS51257">
    <property type="entry name" value="PROKAR_LIPOPROTEIN"/>
    <property type="match status" value="1"/>
</dbReference>
<accession>A0A174QK04</accession>
<feature type="signal peptide" evidence="1">
    <location>
        <begin position="1"/>
        <end position="18"/>
    </location>
</feature>
<dbReference type="Proteomes" id="UP001221009">
    <property type="component" value="Chromosome"/>
</dbReference>
<name>A0A174QK04_PARDI</name>
<evidence type="ECO:0000313" key="4">
    <source>
        <dbReference type="Proteomes" id="UP000463337"/>
    </source>
</evidence>
<dbReference type="RefSeq" id="WP_005862552.1">
    <property type="nucleotide sequence ID" value="NZ_AP019729.1"/>
</dbReference>
<dbReference type="Pfam" id="PF13149">
    <property type="entry name" value="Mfa_like_1"/>
    <property type="match status" value="1"/>
</dbReference>
<evidence type="ECO:0000313" key="2">
    <source>
        <dbReference type="EMBL" id="MRY58492.1"/>
    </source>
</evidence>
<reference evidence="3" key="2">
    <citation type="submission" date="2023-03" db="EMBL/GenBank/DDBJ databases">
        <title>Parabacteroides distasonis, a bacteria resistant against UC.</title>
        <authorList>
            <person name="Dai W."/>
        </authorList>
    </citation>
    <scope>NUCLEOTIDE SEQUENCE</scope>
    <source>
        <strain evidence="3">F1-28</strain>
    </source>
</reference>
<dbReference type="Gene3D" id="2.60.40.2630">
    <property type="match status" value="1"/>
</dbReference>
<dbReference type="AlphaFoldDB" id="A0A174QK04"/>
<dbReference type="InterPro" id="IPR025049">
    <property type="entry name" value="Mfa-like_1"/>
</dbReference>
<dbReference type="Proteomes" id="UP000463337">
    <property type="component" value="Unassembled WGS sequence"/>
</dbReference>
<evidence type="ECO:0000256" key="1">
    <source>
        <dbReference type="SAM" id="SignalP"/>
    </source>
</evidence>
<dbReference type="CDD" id="cd13120">
    <property type="entry name" value="BF2867_like_N"/>
    <property type="match status" value="1"/>
</dbReference>
<evidence type="ECO:0000313" key="3">
    <source>
        <dbReference type="EMBL" id="WET65386.1"/>
    </source>
</evidence>
<dbReference type="EMBL" id="CP120353">
    <property type="protein sequence ID" value="WET65386.1"/>
    <property type="molecule type" value="Genomic_DNA"/>
</dbReference>
<proteinExistence type="predicted"/>
<gene>
    <name evidence="2" type="ORF">GKD59_11355</name>
    <name evidence="3" type="ORF">P2T59_05205</name>
</gene>
<keyword evidence="1" id="KW-0732">Signal</keyword>
<reference evidence="2 4" key="1">
    <citation type="journal article" date="2019" name="Nat. Med.">
        <title>A library of human gut bacterial isolates paired with longitudinal multiomics data enables mechanistic microbiome research.</title>
        <authorList>
            <person name="Poyet M."/>
            <person name="Groussin M."/>
            <person name="Gibbons S.M."/>
            <person name="Avila-Pacheco J."/>
            <person name="Jiang X."/>
            <person name="Kearney S.M."/>
            <person name="Perrotta A.R."/>
            <person name="Berdy B."/>
            <person name="Zhao S."/>
            <person name="Lieberman T.D."/>
            <person name="Swanson P.K."/>
            <person name="Smith M."/>
            <person name="Roesemann S."/>
            <person name="Alexander J.E."/>
            <person name="Rich S.A."/>
            <person name="Livny J."/>
            <person name="Vlamakis H."/>
            <person name="Clish C."/>
            <person name="Bullock K."/>
            <person name="Deik A."/>
            <person name="Scott J."/>
            <person name="Pierce K.A."/>
            <person name="Xavier R.J."/>
            <person name="Alm E.J."/>
        </authorList>
    </citation>
    <scope>NUCLEOTIDE SEQUENCE [LARGE SCALE GENOMIC DNA]</scope>
    <source>
        <strain evidence="2 4">BIOML-A41</strain>
    </source>
</reference>
<organism evidence="2 4">
    <name type="scientific">Parabacteroides distasonis</name>
    <dbReference type="NCBI Taxonomy" id="823"/>
    <lineage>
        <taxon>Bacteria</taxon>
        <taxon>Pseudomonadati</taxon>
        <taxon>Bacteroidota</taxon>
        <taxon>Bacteroidia</taxon>
        <taxon>Bacteroidales</taxon>
        <taxon>Tannerellaceae</taxon>
        <taxon>Parabacteroides</taxon>
    </lineage>
</organism>
<feature type="chain" id="PRO_5043136732" evidence="1">
    <location>
        <begin position="19"/>
        <end position="409"/>
    </location>
</feature>
<protein>
    <submittedName>
        <fullName evidence="2">Fimbrillin family protein</fullName>
    </submittedName>
</protein>
<dbReference type="CDD" id="cd13121">
    <property type="entry name" value="BF2867_like_C"/>
    <property type="match status" value="1"/>
</dbReference>